<feature type="domain" description="DUF2231" evidence="1">
    <location>
        <begin position="48"/>
        <end position="173"/>
    </location>
</feature>
<evidence type="ECO:0000313" key="3">
    <source>
        <dbReference type="Proteomes" id="UP001558481"/>
    </source>
</evidence>
<sequence length="183" mass="19051">MIKALQQLTDRIEQTNSLDSVIAFAKENAGPIMKQPMVSKVLSGDFLGHPLHPMLTDIPIGAWSMSALLDVLGGEELEDASAILVGVGVLSAIPTAATGLHDWQTTKGATSRVGFVHAATMDVTVLLYSGSLLARVTGHHTPGKLLGLAGLGVMTVGGFLGGHLTYSMGVNVEQEGPTLRAVK</sequence>
<gene>
    <name evidence="2" type="ORF">VVR66_00920</name>
</gene>
<dbReference type="Pfam" id="PF09990">
    <property type="entry name" value="DUF2231"/>
    <property type="match status" value="1"/>
</dbReference>
<dbReference type="EMBL" id="JAYWLU010000001">
    <property type="protein sequence ID" value="MEX3593276.1"/>
    <property type="molecule type" value="Genomic_DNA"/>
</dbReference>
<evidence type="ECO:0000313" key="2">
    <source>
        <dbReference type="EMBL" id="MEX3593276.1"/>
    </source>
</evidence>
<name>A0ABV3UXX1_9MICC</name>
<keyword evidence="3" id="KW-1185">Reference proteome</keyword>
<organism evidence="2 3">
    <name type="scientific">Kocuria carniphila</name>
    <dbReference type="NCBI Taxonomy" id="262208"/>
    <lineage>
        <taxon>Bacteria</taxon>
        <taxon>Bacillati</taxon>
        <taxon>Actinomycetota</taxon>
        <taxon>Actinomycetes</taxon>
        <taxon>Micrococcales</taxon>
        <taxon>Micrococcaceae</taxon>
        <taxon>Kocuria</taxon>
    </lineage>
</organism>
<dbReference type="RefSeq" id="WP_095797934.1">
    <property type="nucleotide sequence ID" value="NZ_CAUREL010000004.1"/>
</dbReference>
<protein>
    <submittedName>
        <fullName evidence="2">DUF2231 domain-containing protein</fullName>
    </submittedName>
</protein>
<dbReference type="InterPro" id="IPR019251">
    <property type="entry name" value="DUF2231_TM"/>
</dbReference>
<reference evidence="2 3" key="1">
    <citation type="journal article" date="2024" name="Fungal Genet. Biol.">
        <title>The porcine skin microbiome exhibits broad fungal antagonism.</title>
        <authorList>
            <person name="De La Cruz K.F."/>
            <person name="Townsend E.C."/>
            <person name="Alex Cheong J.Z."/>
            <person name="Salamzade R."/>
            <person name="Liu A."/>
            <person name="Sandstrom S."/>
            <person name="Davila E."/>
            <person name="Huang L."/>
            <person name="Xu K.H."/>
            <person name="Wu S.Y."/>
            <person name="Meudt J.J."/>
            <person name="Shanmuganayagam D."/>
            <person name="Gibson A.L.F."/>
            <person name="Kalan L.R."/>
        </authorList>
    </citation>
    <scope>NUCLEOTIDE SEQUENCE [LARGE SCALE GENOMIC DNA]</scope>
    <source>
        <strain evidence="2 3">LK2625</strain>
    </source>
</reference>
<accession>A0ABV3UXX1</accession>
<comment type="caution">
    <text evidence="2">The sequence shown here is derived from an EMBL/GenBank/DDBJ whole genome shotgun (WGS) entry which is preliminary data.</text>
</comment>
<dbReference type="Proteomes" id="UP001558481">
    <property type="component" value="Unassembled WGS sequence"/>
</dbReference>
<proteinExistence type="predicted"/>
<evidence type="ECO:0000259" key="1">
    <source>
        <dbReference type="Pfam" id="PF09990"/>
    </source>
</evidence>